<name>A0A7C1ALK6_9BACT</name>
<dbReference type="AlphaFoldDB" id="A0A7C1ALK6"/>
<gene>
    <name evidence="1" type="ORF">ENG14_03080</name>
</gene>
<comment type="caution">
    <text evidence="1">The sequence shown here is derived from an EMBL/GenBank/DDBJ whole genome shotgun (WGS) entry which is preliminary data.</text>
</comment>
<evidence type="ECO:0000313" key="1">
    <source>
        <dbReference type="EMBL" id="HDL89867.1"/>
    </source>
</evidence>
<organism evidence="1">
    <name type="scientific">Thermodesulforhabdus norvegica</name>
    <dbReference type="NCBI Taxonomy" id="39841"/>
    <lineage>
        <taxon>Bacteria</taxon>
        <taxon>Pseudomonadati</taxon>
        <taxon>Thermodesulfobacteriota</taxon>
        <taxon>Syntrophobacteria</taxon>
        <taxon>Syntrophobacterales</taxon>
        <taxon>Thermodesulforhabdaceae</taxon>
        <taxon>Thermodesulforhabdus</taxon>
    </lineage>
</organism>
<accession>A0A7C1ALK6</accession>
<protein>
    <submittedName>
        <fullName evidence="1">RepB family plasmid replication initiator protein</fullName>
    </submittedName>
</protein>
<dbReference type="Proteomes" id="UP000886355">
    <property type="component" value="Unassembled WGS sequence"/>
</dbReference>
<proteinExistence type="predicted"/>
<sequence>MQQNARDKKLVKQDINFLEYPSWFQDERLPEGFVWKDRDGFVYRAGYKPPTRLDGLYLMYWMLRSQQAGWAEHICVTQRNNMSSCGVYPNKSKSLRLQDSCERWINVTVKFKGTFYDGKRYENLQFNIINDWWTNKKTKHLQIDFNKIWLEKVKHSNFFKLIDFNEIRRLRSPRAARLYELLVKNFQARDEWVIDAQKLAHKYPMPRKYVSQIIRDVKAALDDITRHTSLQVNISVENHERGKAMLRFEKLTEKKINPEPPGRSSGPDLPSEVRRLVGLINEKHRGKKTVIDLVTKAVGELGVEYVKRNILYTNEKADKNYQAYLGQALKEDWGLGWWEDKKKADQIKQCPELPRQGQDEEQARRERVLRRQARVYIENLDDKGREKLRQHAMEVVDPEMRKKVKAGDYFANVGLKRKMESLVMGDGHDGMSS</sequence>
<dbReference type="EMBL" id="DQZW01000143">
    <property type="protein sequence ID" value="HDL89867.1"/>
    <property type="molecule type" value="Genomic_DNA"/>
</dbReference>
<reference evidence="1" key="1">
    <citation type="journal article" date="2020" name="mSystems">
        <title>Genome- and Community-Level Interaction Insights into Carbon Utilization and Element Cycling Functions of Hydrothermarchaeota in Hydrothermal Sediment.</title>
        <authorList>
            <person name="Zhou Z."/>
            <person name="Liu Y."/>
            <person name="Xu W."/>
            <person name="Pan J."/>
            <person name="Luo Z.H."/>
            <person name="Li M."/>
        </authorList>
    </citation>
    <scope>NUCLEOTIDE SEQUENCE [LARGE SCALE GENOMIC DNA]</scope>
    <source>
        <strain evidence="1">HyVt-19</strain>
    </source>
</reference>